<dbReference type="EMBL" id="AVOT02002705">
    <property type="protein sequence ID" value="MBW0471251.1"/>
    <property type="molecule type" value="Genomic_DNA"/>
</dbReference>
<dbReference type="Proteomes" id="UP000765509">
    <property type="component" value="Unassembled WGS sequence"/>
</dbReference>
<feature type="region of interest" description="Disordered" evidence="1">
    <location>
        <begin position="71"/>
        <end position="116"/>
    </location>
</feature>
<reference evidence="2" key="1">
    <citation type="submission" date="2021-03" db="EMBL/GenBank/DDBJ databases">
        <title>Draft genome sequence of rust myrtle Austropuccinia psidii MF-1, a brazilian biotype.</title>
        <authorList>
            <person name="Quecine M.C."/>
            <person name="Pachon D.M.R."/>
            <person name="Bonatelli M.L."/>
            <person name="Correr F.H."/>
            <person name="Franceschini L.M."/>
            <person name="Leite T.F."/>
            <person name="Margarido G.R.A."/>
            <person name="Almeida C.A."/>
            <person name="Ferrarezi J.A."/>
            <person name="Labate C.A."/>
        </authorList>
    </citation>
    <scope>NUCLEOTIDE SEQUENCE</scope>
    <source>
        <strain evidence="2">MF-1</strain>
    </source>
</reference>
<dbReference type="AlphaFoldDB" id="A0A9Q3GKX1"/>
<gene>
    <name evidence="2" type="ORF">O181_010966</name>
</gene>
<evidence type="ECO:0000256" key="1">
    <source>
        <dbReference type="SAM" id="MobiDB-lite"/>
    </source>
</evidence>
<evidence type="ECO:0000313" key="2">
    <source>
        <dbReference type="EMBL" id="MBW0471251.1"/>
    </source>
</evidence>
<organism evidence="2 3">
    <name type="scientific">Austropuccinia psidii MF-1</name>
    <dbReference type="NCBI Taxonomy" id="1389203"/>
    <lineage>
        <taxon>Eukaryota</taxon>
        <taxon>Fungi</taxon>
        <taxon>Dikarya</taxon>
        <taxon>Basidiomycota</taxon>
        <taxon>Pucciniomycotina</taxon>
        <taxon>Pucciniomycetes</taxon>
        <taxon>Pucciniales</taxon>
        <taxon>Sphaerophragmiaceae</taxon>
        <taxon>Austropuccinia</taxon>
    </lineage>
</organism>
<protein>
    <submittedName>
        <fullName evidence="2">Uncharacterized protein</fullName>
    </submittedName>
</protein>
<comment type="caution">
    <text evidence="2">The sequence shown here is derived from an EMBL/GenBank/DDBJ whole genome shotgun (WGS) entry which is preliminary data.</text>
</comment>
<keyword evidence="3" id="KW-1185">Reference proteome</keyword>
<name>A0A9Q3GKX1_9BASI</name>
<proteinExistence type="predicted"/>
<feature type="region of interest" description="Disordered" evidence="1">
    <location>
        <begin position="1"/>
        <end position="39"/>
    </location>
</feature>
<accession>A0A9Q3GKX1</accession>
<evidence type="ECO:0000313" key="3">
    <source>
        <dbReference type="Proteomes" id="UP000765509"/>
    </source>
</evidence>
<sequence>MSPVHLRNLGIPRNQQEDRQGLFRVRRPGSGNPGHHNRWQYTERNHTHTQIDPPIQWEPQTRGLEGYESISSAPSIPQGSIPIEHEKQEVQPSFTLRRTGRTLQEVMFQRDPHSNI</sequence>